<dbReference type="PRINTS" id="PR01490">
    <property type="entry name" value="RTXTOXIND"/>
</dbReference>
<comment type="caution">
    <text evidence="6">The sequence shown here is derived from an EMBL/GenBank/DDBJ whole genome shotgun (WGS) entry which is preliminary data.</text>
</comment>
<dbReference type="PROSITE" id="PS51257">
    <property type="entry name" value="PROKAR_LIPOPROTEIN"/>
    <property type="match status" value="1"/>
</dbReference>
<feature type="coiled-coil region" evidence="3">
    <location>
        <begin position="239"/>
        <end position="299"/>
    </location>
</feature>
<comment type="subcellular location">
    <subcellularLocation>
        <location evidence="1">Cell envelope</location>
    </subcellularLocation>
</comment>
<accession>A0A2H5Y4S3</accession>
<evidence type="ECO:0000256" key="3">
    <source>
        <dbReference type="SAM" id="Coils"/>
    </source>
</evidence>
<evidence type="ECO:0000256" key="4">
    <source>
        <dbReference type="SAM" id="SignalP"/>
    </source>
</evidence>
<evidence type="ECO:0000259" key="5">
    <source>
        <dbReference type="Pfam" id="PF25954"/>
    </source>
</evidence>
<dbReference type="InterPro" id="IPR050465">
    <property type="entry name" value="UPF0194_transport"/>
</dbReference>
<proteinExistence type="predicted"/>
<evidence type="ECO:0000256" key="1">
    <source>
        <dbReference type="ARBA" id="ARBA00004196"/>
    </source>
</evidence>
<dbReference type="Gene3D" id="2.40.50.100">
    <property type="match status" value="2"/>
</dbReference>
<feature type="chain" id="PRO_5014146891" evidence="4">
    <location>
        <begin position="19"/>
        <end position="417"/>
    </location>
</feature>
<sequence length="417" mass="45662">MKRTLRLFLIGFLGFAGACGPAVERPLRASGYLEAQTIDVIVVEGGRVLQVWVEEGDAVQAGQRLMELDPAFLDAQIRMAEAQVAQARAALQALEAGPREEDVREAMALVDQARALRDGAYRAWQDALAMLREPQELQIQQAVAAAQARAAQARLEQAVAMKDIAALLKNRAEATLRSWEQLPPSLRPPLPVEVLDAPYAYWAAWAEVNRAGAAYDGSRALRDYLEAVVRDPLALRTQVVEAEGRYRAAEAALEAAQARLTALRAGATPEQREAARARLRQAEAALEALKARRGRYVLQAPQDGIVASRAAEPGELVAPGTRVMQLMDLRTLTLTVYVPETALGRVRPGMRVPVTVEGFPGERFEGQITHVAEEASFTPRNVQTQEERVHLTFAVRIRLENPEGRLKPGMPADVEVP</sequence>
<feature type="domain" description="CusB-like beta-barrel" evidence="5">
    <location>
        <begin position="334"/>
        <end position="415"/>
    </location>
</feature>
<dbReference type="EMBL" id="BEHY01000010">
    <property type="protein sequence ID" value="GBD08449.1"/>
    <property type="molecule type" value="Genomic_DNA"/>
</dbReference>
<dbReference type="Proteomes" id="UP000236642">
    <property type="component" value="Unassembled WGS sequence"/>
</dbReference>
<dbReference type="GO" id="GO:0030313">
    <property type="term" value="C:cell envelope"/>
    <property type="evidence" value="ECO:0007669"/>
    <property type="project" value="UniProtKB-SubCell"/>
</dbReference>
<dbReference type="AlphaFoldDB" id="A0A2H5Y4S3"/>
<dbReference type="Gene3D" id="2.40.30.170">
    <property type="match status" value="1"/>
</dbReference>
<dbReference type="InterPro" id="IPR058792">
    <property type="entry name" value="Beta-barrel_RND_2"/>
</dbReference>
<reference evidence="7" key="1">
    <citation type="submission" date="2017-09" db="EMBL/GenBank/DDBJ databases">
        <title>Metaegenomics of thermophilic ammonia-oxidizing enrichment culture.</title>
        <authorList>
            <person name="Kato S."/>
            <person name="Suzuki K."/>
        </authorList>
    </citation>
    <scope>NUCLEOTIDE SEQUENCE [LARGE SCALE GENOMIC DNA]</scope>
</reference>
<name>A0A2H5Y4S3_9CHLR</name>
<dbReference type="SUPFAM" id="SSF111369">
    <property type="entry name" value="HlyD-like secretion proteins"/>
    <property type="match status" value="2"/>
</dbReference>
<organism evidence="6 7">
    <name type="scientific">Candidatus Thermoflexus japonica</name>
    <dbReference type="NCBI Taxonomy" id="2035417"/>
    <lineage>
        <taxon>Bacteria</taxon>
        <taxon>Bacillati</taxon>
        <taxon>Chloroflexota</taxon>
        <taxon>Thermoflexia</taxon>
        <taxon>Thermoflexales</taxon>
        <taxon>Thermoflexaceae</taxon>
        <taxon>Thermoflexus</taxon>
    </lineage>
</organism>
<dbReference type="Pfam" id="PF25954">
    <property type="entry name" value="Beta-barrel_RND_2"/>
    <property type="match status" value="1"/>
</dbReference>
<dbReference type="PANTHER" id="PTHR32347:SF23">
    <property type="entry name" value="BLL5650 PROTEIN"/>
    <property type="match status" value="1"/>
</dbReference>
<evidence type="ECO:0000313" key="7">
    <source>
        <dbReference type="Proteomes" id="UP000236642"/>
    </source>
</evidence>
<dbReference type="PANTHER" id="PTHR32347">
    <property type="entry name" value="EFFLUX SYSTEM COMPONENT YKNX-RELATED"/>
    <property type="match status" value="1"/>
</dbReference>
<gene>
    <name evidence="6" type="primary">aaeA</name>
    <name evidence="6" type="ORF">HRbin22_00689</name>
</gene>
<keyword evidence="2 3" id="KW-0175">Coiled coil</keyword>
<feature type="signal peptide" evidence="4">
    <location>
        <begin position="1"/>
        <end position="18"/>
    </location>
</feature>
<evidence type="ECO:0000256" key="2">
    <source>
        <dbReference type="ARBA" id="ARBA00023054"/>
    </source>
</evidence>
<evidence type="ECO:0000313" key="6">
    <source>
        <dbReference type="EMBL" id="GBD08449.1"/>
    </source>
</evidence>
<keyword evidence="4" id="KW-0732">Signal</keyword>
<protein>
    <submittedName>
        <fullName evidence="6">p-hydroxybenzoic acid efflux pump subunit AaeA</fullName>
    </submittedName>
</protein>